<evidence type="ECO:0000313" key="4">
    <source>
        <dbReference type="Proteomes" id="UP000054350"/>
    </source>
</evidence>
<feature type="compositionally biased region" description="Basic residues" evidence="1">
    <location>
        <begin position="55"/>
        <end position="74"/>
    </location>
</feature>
<dbReference type="AlphaFoldDB" id="A0A0L0RXA6"/>
<dbReference type="VEuPathDB" id="FungiDB:AMAG_00944"/>
<feature type="region of interest" description="Disordered" evidence="1">
    <location>
        <begin position="112"/>
        <end position="143"/>
    </location>
</feature>
<feature type="region of interest" description="Disordered" evidence="1">
    <location>
        <begin position="55"/>
        <end position="83"/>
    </location>
</feature>
<dbReference type="Proteomes" id="UP000054350">
    <property type="component" value="Unassembled WGS sequence"/>
</dbReference>
<evidence type="ECO:0000256" key="1">
    <source>
        <dbReference type="SAM" id="MobiDB-lite"/>
    </source>
</evidence>
<reference evidence="4" key="2">
    <citation type="submission" date="2009-11" db="EMBL/GenBank/DDBJ databases">
        <title>The Genome Sequence of Allomyces macrogynus strain ATCC 38327.</title>
        <authorList>
            <consortium name="The Broad Institute Genome Sequencing Platform"/>
            <person name="Russ C."/>
            <person name="Cuomo C."/>
            <person name="Shea T."/>
            <person name="Young S.K."/>
            <person name="Zeng Q."/>
            <person name="Koehrsen M."/>
            <person name="Haas B."/>
            <person name="Borodovsky M."/>
            <person name="Guigo R."/>
            <person name="Alvarado L."/>
            <person name="Berlin A."/>
            <person name="Borenstein D."/>
            <person name="Chen Z."/>
            <person name="Engels R."/>
            <person name="Freedman E."/>
            <person name="Gellesch M."/>
            <person name="Goldberg J."/>
            <person name="Griggs A."/>
            <person name="Gujja S."/>
            <person name="Heiman D."/>
            <person name="Hepburn T."/>
            <person name="Howarth C."/>
            <person name="Jen D."/>
            <person name="Larson L."/>
            <person name="Lewis B."/>
            <person name="Mehta T."/>
            <person name="Park D."/>
            <person name="Pearson M."/>
            <person name="Roberts A."/>
            <person name="Saif S."/>
            <person name="Shenoy N."/>
            <person name="Sisk P."/>
            <person name="Stolte C."/>
            <person name="Sykes S."/>
            <person name="Walk T."/>
            <person name="White J."/>
            <person name="Yandava C."/>
            <person name="Burger G."/>
            <person name="Gray M.W."/>
            <person name="Holland P.W.H."/>
            <person name="King N."/>
            <person name="Lang F.B.F."/>
            <person name="Roger A.J."/>
            <person name="Ruiz-Trillo I."/>
            <person name="Lander E."/>
            <person name="Nusbaum C."/>
        </authorList>
    </citation>
    <scope>NUCLEOTIDE SEQUENCE [LARGE SCALE GENOMIC DNA]</scope>
    <source>
        <strain evidence="4">ATCC 38327</strain>
    </source>
</reference>
<dbReference type="OrthoDB" id="10381605at2759"/>
<proteinExistence type="predicted"/>
<feature type="chain" id="PRO_5005547448" evidence="2">
    <location>
        <begin position="19"/>
        <end position="490"/>
    </location>
</feature>
<gene>
    <name evidence="3" type="ORF">AMAG_00944</name>
</gene>
<protein>
    <submittedName>
        <fullName evidence="3">Uncharacterized protein</fullName>
    </submittedName>
</protein>
<keyword evidence="4" id="KW-1185">Reference proteome</keyword>
<evidence type="ECO:0000256" key="2">
    <source>
        <dbReference type="SAM" id="SignalP"/>
    </source>
</evidence>
<keyword evidence="2" id="KW-0732">Signal</keyword>
<accession>A0A0L0RXA6</accession>
<sequence length="490" mass="53606">MKLQALFVLAAAAAFVAADPMPDYSSTEDALIENVGAATMNAPASHLTVAAALKKPNKTNKRRRRQQPAIKLRRATPEEKVKQAAWMRARRAEQAKNRKNTLFKPIIPANVQRPRVHGKPGGLTRWPKGGKGMRKPTGTGKSTVPLATRLQNKIDSLPVGSRRRMMLERRLARLNKPKTAALMSMSEAPSAFSAASSLRPFVDPPFANTVDKNKDGSIKLMRHDIAPGRGVVHRYGFQTAKPLGVPAGTKYVTILGKANVWFNPTSPGMCEKGNTELTVFHGGRPLGGLKFPRGYYGNPRRWDPIEVTVPVYKLSPTPAPITVQAAHDHTNPYKCQERSSLSIRDLKVQFHDSVPSGGQFSVSDSGYDYSDSYDDSWDDAYYGGDFSASDEAGSADDDNGTEDAYYGGDFSVSEDAYGDDMWEDSYDGDFAVADEAGSADVDDGTEDAYYGGDFSLSEDAYGDDMWEDSYDGEGYSVEDAYTEDAADDYY</sequence>
<reference evidence="3 4" key="1">
    <citation type="submission" date="2009-11" db="EMBL/GenBank/DDBJ databases">
        <title>Annotation of Allomyces macrogynus ATCC 38327.</title>
        <authorList>
            <consortium name="The Broad Institute Genome Sequencing Platform"/>
            <person name="Russ C."/>
            <person name="Cuomo C."/>
            <person name="Burger G."/>
            <person name="Gray M.W."/>
            <person name="Holland P.W.H."/>
            <person name="King N."/>
            <person name="Lang F.B.F."/>
            <person name="Roger A.J."/>
            <person name="Ruiz-Trillo I."/>
            <person name="Young S.K."/>
            <person name="Zeng Q."/>
            <person name="Gargeya S."/>
            <person name="Fitzgerald M."/>
            <person name="Haas B."/>
            <person name="Abouelleil A."/>
            <person name="Alvarado L."/>
            <person name="Arachchi H.M."/>
            <person name="Berlin A."/>
            <person name="Chapman S.B."/>
            <person name="Gearin G."/>
            <person name="Goldberg J."/>
            <person name="Griggs A."/>
            <person name="Gujja S."/>
            <person name="Hansen M."/>
            <person name="Heiman D."/>
            <person name="Howarth C."/>
            <person name="Larimer J."/>
            <person name="Lui A."/>
            <person name="MacDonald P.J.P."/>
            <person name="McCowen C."/>
            <person name="Montmayeur A."/>
            <person name="Murphy C."/>
            <person name="Neiman D."/>
            <person name="Pearson M."/>
            <person name="Priest M."/>
            <person name="Roberts A."/>
            <person name="Saif S."/>
            <person name="Shea T."/>
            <person name="Sisk P."/>
            <person name="Stolte C."/>
            <person name="Sykes S."/>
            <person name="Wortman J."/>
            <person name="Nusbaum C."/>
            <person name="Birren B."/>
        </authorList>
    </citation>
    <scope>NUCLEOTIDE SEQUENCE [LARGE SCALE GENOMIC DNA]</scope>
    <source>
        <strain evidence="3 4">ATCC 38327</strain>
    </source>
</reference>
<feature type="signal peptide" evidence="2">
    <location>
        <begin position="1"/>
        <end position="18"/>
    </location>
</feature>
<organism evidence="3 4">
    <name type="scientific">Allomyces macrogynus (strain ATCC 38327)</name>
    <name type="common">Allomyces javanicus var. macrogynus</name>
    <dbReference type="NCBI Taxonomy" id="578462"/>
    <lineage>
        <taxon>Eukaryota</taxon>
        <taxon>Fungi</taxon>
        <taxon>Fungi incertae sedis</taxon>
        <taxon>Blastocladiomycota</taxon>
        <taxon>Blastocladiomycetes</taxon>
        <taxon>Blastocladiales</taxon>
        <taxon>Blastocladiaceae</taxon>
        <taxon>Allomyces</taxon>
    </lineage>
</organism>
<dbReference type="EMBL" id="GG745328">
    <property type="protein sequence ID" value="KNE55007.1"/>
    <property type="molecule type" value="Genomic_DNA"/>
</dbReference>
<evidence type="ECO:0000313" key="3">
    <source>
        <dbReference type="EMBL" id="KNE55007.1"/>
    </source>
</evidence>
<name>A0A0L0RXA6_ALLM3</name>